<keyword evidence="6" id="KW-1185">Reference proteome</keyword>
<evidence type="ECO:0000313" key="6">
    <source>
        <dbReference type="Proteomes" id="UP000663879"/>
    </source>
</evidence>
<dbReference type="SMART" id="SM00225">
    <property type="entry name" value="BTB"/>
    <property type="match status" value="1"/>
</dbReference>
<dbReference type="SUPFAM" id="SSF117281">
    <property type="entry name" value="Kelch motif"/>
    <property type="match status" value="1"/>
</dbReference>
<comment type="caution">
    <text evidence="5">The sequence shown here is derived from an EMBL/GenBank/DDBJ whole genome shotgun (WGS) entry which is preliminary data.</text>
</comment>
<dbReference type="PROSITE" id="PS50097">
    <property type="entry name" value="BTB"/>
    <property type="match status" value="1"/>
</dbReference>
<dbReference type="InterPro" id="IPR056737">
    <property type="entry name" value="Beta-prop_ATRN-MKLN-like"/>
</dbReference>
<feature type="domain" description="BTB" evidence="4">
    <location>
        <begin position="58"/>
        <end position="125"/>
    </location>
</feature>
<dbReference type="OrthoDB" id="45365at2759"/>
<evidence type="ECO:0000256" key="1">
    <source>
        <dbReference type="ARBA" id="ARBA00022441"/>
    </source>
</evidence>
<gene>
    <name evidence="5" type="ORF">OXX778_LOCUS9947</name>
</gene>
<dbReference type="Pfam" id="PF00651">
    <property type="entry name" value="BTB"/>
    <property type="match status" value="1"/>
</dbReference>
<dbReference type="Gene3D" id="2.120.10.80">
    <property type="entry name" value="Kelch-type beta propeller"/>
    <property type="match status" value="1"/>
</dbReference>
<sequence length="751" mass="86077">MSEQSQTWSSWSLFSKSLAPCSISNSNETLNHHHQSTNKHSEFILNGLQILKANNILCDVTLIAQSKKYHVHKVLMASVSDYFRSMFTSGMKESKQAEIELKGVSARGLEKLIEIIYTSKTKFETNSDLFDVISCASHLQCLLVLDYCEKNMLNRLTCKNFNYFIQMAKMYRMQSALDKIDLFIIKNLSQIINQSSNKRFKNKHDEFASSFTDNYDDDEYDIDSQDSDIIGLNSLTYEQILKCLSNDNLRIREIDLFLLTWQWINQTLLISKPNRTQLNLRVRINENKFKRKISIIRNLMKKIRFSQINANDLIKKVQNINSIMLSDKYLRSLVLNALNYHLVGASDNLNMKTRSPIRSLLLIGGREINPNPTMHDSCYLLNSLLNNIECTSAKKIRKTPLTSLPNNLSHMQCVLVDNLLYIIGGCLSQCAHGESAVSTTYRYDTSSNKWISIGNMIEKRAYFYACSLKLNEKNYLFSFGGKNRDGSLCSIEKFNFENNKWSFSQSLPATYYAHTGAVLNNVAYLSGGYTNGHFTPDLYSYNPLNDRVEELRPMNVSRGWHSMCAANDLLYVFGGCYLNNQTSGQQLAQAITITEYYSPQTDQWTIVKPMVNLHKEASCLKLNNYIYIFGGYNIQAKSGQKLISKYDFMNDTWHTVGHLSNGMTGFGCVSMDLPWFLIDKDKDYENNFNKKLNHLVDDTSDEEEDDDDDDEFESNSDEDFDGENQTNSFTNNNSHSDADSDNENEGKIEEI</sequence>
<dbReference type="InterPro" id="IPR000210">
    <property type="entry name" value="BTB/POZ_dom"/>
</dbReference>
<evidence type="ECO:0000313" key="5">
    <source>
        <dbReference type="EMBL" id="CAF0871367.1"/>
    </source>
</evidence>
<dbReference type="Gene3D" id="1.25.40.420">
    <property type="match status" value="1"/>
</dbReference>
<organism evidence="5 6">
    <name type="scientific">Brachionus calyciflorus</name>
    <dbReference type="NCBI Taxonomy" id="104777"/>
    <lineage>
        <taxon>Eukaryota</taxon>
        <taxon>Metazoa</taxon>
        <taxon>Spiralia</taxon>
        <taxon>Gnathifera</taxon>
        <taxon>Rotifera</taxon>
        <taxon>Eurotatoria</taxon>
        <taxon>Monogononta</taxon>
        <taxon>Pseudotrocha</taxon>
        <taxon>Ploima</taxon>
        <taxon>Brachionidae</taxon>
        <taxon>Brachionus</taxon>
    </lineage>
</organism>
<dbReference type="AlphaFoldDB" id="A0A813XSZ5"/>
<feature type="compositionally biased region" description="Acidic residues" evidence="3">
    <location>
        <begin position="698"/>
        <end position="722"/>
    </location>
</feature>
<feature type="region of interest" description="Disordered" evidence="3">
    <location>
        <begin position="695"/>
        <end position="751"/>
    </location>
</feature>
<dbReference type="InterPro" id="IPR011333">
    <property type="entry name" value="SKP1/BTB/POZ_sf"/>
</dbReference>
<dbReference type="Proteomes" id="UP000663879">
    <property type="component" value="Unassembled WGS sequence"/>
</dbReference>
<name>A0A813XSZ5_9BILA</name>
<dbReference type="SUPFAM" id="SSF54695">
    <property type="entry name" value="POZ domain"/>
    <property type="match status" value="1"/>
</dbReference>
<proteinExistence type="predicted"/>
<keyword evidence="2" id="KW-0677">Repeat</keyword>
<evidence type="ECO:0000256" key="2">
    <source>
        <dbReference type="ARBA" id="ARBA00022737"/>
    </source>
</evidence>
<dbReference type="InterPro" id="IPR006652">
    <property type="entry name" value="Kelch_1"/>
</dbReference>
<dbReference type="EMBL" id="CAJNOC010001520">
    <property type="protein sequence ID" value="CAF0871367.1"/>
    <property type="molecule type" value="Genomic_DNA"/>
</dbReference>
<dbReference type="GO" id="GO:0005737">
    <property type="term" value="C:cytoplasm"/>
    <property type="evidence" value="ECO:0007669"/>
    <property type="project" value="UniProtKB-ARBA"/>
</dbReference>
<dbReference type="PANTHER" id="PTHR45632">
    <property type="entry name" value="LD33804P"/>
    <property type="match status" value="1"/>
</dbReference>
<accession>A0A813XSZ5</accession>
<keyword evidence="1" id="KW-0880">Kelch repeat</keyword>
<dbReference type="PANTHER" id="PTHR45632:SF17">
    <property type="entry name" value="KELCH-LIKE PROTEIN 31"/>
    <property type="match status" value="1"/>
</dbReference>
<dbReference type="SMART" id="SM00612">
    <property type="entry name" value="Kelch"/>
    <property type="match status" value="5"/>
</dbReference>
<dbReference type="InterPro" id="IPR015915">
    <property type="entry name" value="Kelch-typ_b-propeller"/>
</dbReference>
<reference evidence="5" key="1">
    <citation type="submission" date="2021-02" db="EMBL/GenBank/DDBJ databases">
        <authorList>
            <person name="Nowell W R."/>
        </authorList>
    </citation>
    <scope>NUCLEOTIDE SEQUENCE</scope>
    <source>
        <strain evidence="5">Ploen Becks lab</strain>
    </source>
</reference>
<evidence type="ECO:0000256" key="3">
    <source>
        <dbReference type="SAM" id="MobiDB-lite"/>
    </source>
</evidence>
<dbReference type="Gene3D" id="3.30.710.10">
    <property type="entry name" value="Potassium Channel Kv1.1, Chain A"/>
    <property type="match status" value="1"/>
</dbReference>
<evidence type="ECO:0000259" key="4">
    <source>
        <dbReference type="PROSITE" id="PS50097"/>
    </source>
</evidence>
<dbReference type="Pfam" id="PF24981">
    <property type="entry name" value="Beta-prop_ATRN-LZTR1"/>
    <property type="match status" value="1"/>
</dbReference>
<protein>
    <recommendedName>
        <fullName evidence="4">BTB domain-containing protein</fullName>
    </recommendedName>
</protein>